<evidence type="ECO:0000313" key="2">
    <source>
        <dbReference type="EMBL" id="GAG78184.1"/>
    </source>
</evidence>
<feature type="compositionally biased region" description="Acidic residues" evidence="1">
    <location>
        <begin position="84"/>
        <end position="109"/>
    </location>
</feature>
<accession>X1A903</accession>
<feature type="region of interest" description="Disordered" evidence="1">
    <location>
        <begin position="1"/>
        <end position="38"/>
    </location>
</feature>
<reference evidence="2" key="1">
    <citation type="journal article" date="2014" name="Front. Microbiol.">
        <title>High frequency of phylogenetically diverse reductive dehalogenase-homologous genes in deep subseafloor sedimentary metagenomes.</title>
        <authorList>
            <person name="Kawai M."/>
            <person name="Futagami T."/>
            <person name="Toyoda A."/>
            <person name="Takaki Y."/>
            <person name="Nishi S."/>
            <person name="Hori S."/>
            <person name="Arai W."/>
            <person name="Tsubouchi T."/>
            <person name="Morono Y."/>
            <person name="Uchiyama I."/>
            <person name="Ito T."/>
            <person name="Fujiyama A."/>
            <person name="Inagaki F."/>
            <person name="Takami H."/>
        </authorList>
    </citation>
    <scope>NUCLEOTIDE SEQUENCE</scope>
    <source>
        <strain evidence="2">Expedition CK06-06</strain>
    </source>
</reference>
<name>X1A903_9ZZZZ</name>
<protein>
    <submittedName>
        <fullName evidence="2">Uncharacterized protein</fullName>
    </submittedName>
</protein>
<sequence length="130" mass="15378">MSHFVENECDDDENMLGEDGDEMGLCSEDDNYDEDRDQDFFRSDRSFYRRIDNYKDDDEEEFESRSLGEVDEHDYERGKKDSLENEDDQEEESDQPEDQQTVEEDDQVDSIDFLHKLESTEIMATDLSAT</sequence>
<proteinExistence type="predicted"/>
<evidence type="ECO:0000256" key="1">
    <source>
        <dbReference type="SAM" id="MobiDB-lite"/>
    </source>
</evidence>
<organism evidence="2">
    <name type="scientific">marine sediment metagenome</name>
    <dbReference type="NCBI Taxonomy" id="412755"/>
    <lineage>
        <taxon>unclassified sequences</taxon>
        <taxon>metagenomes</taxon>
        <taxon>ecological metagenomes</taxon>
    </lineage>
</organism>
<dbReference type="AlphaFoldDB" id="X1A903"/>
<gene>
    <name evidence="2" type="ORF">S01H4_25606</name>
</gene>
<feature type="non-terminal residue" evidence="2">
    <location>
        <position position="130"/>
    </location>
</feature>
<feature type="region of interest" description="Disordered" evidence="1">
    <location>
        <begin position="56"/>
        <end position="110"/>
    </location>
</feature>
<comment type="caution">
    <text evidence="2">The sequence shown here is derived from an EMBL/GenBank/DDBJ whole genome shotgun (WGS) entry which is preliminary data.</text>
</comment>
<feature type="compositionally biased region" description="Acidic residues" evidence="1">
    <location>
        <begin position="7"/>
        <end position="37"/>
    </location>
</feature>
<feature type="compositionally biased region" description="Basic and acidic residues" evidence="1">
    <location>
        <begin position="63"/>
        <end position="83"/>
    </location>
</feature>
<dbReference type="EMBL" id="BART01012206">
    <property type="protein sequence ID" value="GAG78184.1"/>
    <property type="molecule type" value="Genomic_DNA"/>
</dbReference>